<comment type="similarity">
    <text evidence="3">Belongs to the RBT5 family.</text>
</comment>
<dbReference type="GO" id="GO:0046872">
    <property type="term" value="F:metal ion binding"/>
    <property type="evidence" value="ECO:0007669"/>
    <property type="project" value="UniProtKB-KW"/>
</dbReference>
<evidence type="ECO:0000256" key="7">
    <source>
        <dbReference type="ARBA" id="ARBA00022723"/>
    </source>
</evidence>
<keyword evidence="13" id="KW-0449">Lipoprotein</keyword>
<reference evidence="17" key="1">
    <citation type="submission" date="2020-05" db="EMBL/GenBank/DDBJ databases">
        <title>Mycena genomes resolve the evolution of fungal bioluminescence.</title>
        <authorList>
            <person name="Tsai I.J."/>
        </authorList>
    </citation>
    <scope>NUCLEOTIDE SEQUENCE</scope>
    <source>
        <strain evidence="17">CCC161011</strain>
    </source>
</reference>
<keyword evidence="6" id="KW-0349">Heme</keyword>
<dbReference type="InterPro" id="IPR008427">
    <property type="entry name" value="Extracellular_membr_CFEM_dom"/>
</dbReference>
<evidence type="ECO:0000256" key="8">
    <source>
        <dbReference type="ARBA" id="ARBA00022729"/>
    </source>
</evidence>
<gene>
    <name evidence="17" type="ORF">MVEN_01769600</name>
</gene>
<evidence type="ECO:0000256" key="1">
    <source>
        <dbReference type="ARBA" id="ARBA00004609"/>
    </source>
</evidence>
<organism evidence="17 18">
    <name type="scientific">Mycena venus</name>
    <dbReference type="NCBI Taxonomy" id="2733690"/>
    <lineage>
        <taxon>Eukaryota</taxon>
        <taxon>Fungi</taxon>
        <taxon>Dikarya</taxon>
        <taxon>Basidiomycota</taxon>
        <taxon>Agaricomycotina</taxon>
        <taxon>Agaricomycetes</taxon>
        <taxon>Agaricomycetidae</taxon>
        <taxon>Agaricales</taxon>
        <taxon>Marasmiineae</taxon>
        <taxon>Mycenaceae</taxon>
        <taxon>Mycena</taxon>
    </lineage>
</organism>
<evidence type="ECO:0000256" key="9">
    <source>
        <dbReference type="ARBA" id="ARBA00023004"/>
    </source>
</evidence>
<comment type="subcellular location">
    <subcellularLocation>
        <location evidence="1">Cell membrane</location>
        <topology evidence="1">Lipid-anchor</topology>
        <topology evidence="1">GPI-anchor</topology>
    </subcellularLocation>
    <subcellularLocation>
        <location evidence="2">Secreted</location>
    </subcellularLocation>
</comment>
<keyword evidence="8 15" id="KW-0732">Signal</keyword>
<evidence type="ECO:0000256" key="10">
    <source>
        <dbReference type="ARBA" id="ARBA00023136"/>
    </source>
</evidence>
<feature type="region of interest" description="Disordered" evidence="14">
    <location>
        <begin position="120"/>
        <end position="146"/>
    </location>
</feature>
<keyword evidence="11" id="KW-1015">Disulfide bond</keyword>
<feature type="signal peptide" evidence="15">
    <location>
        <begin position="1"/>
        <end position="19"/>
    </location>
</feature>
<dbReference type="GO" id="GO:0005576">
    <property type="term" value="C:extracellular region"/>
    <property type="evidence" value="ECO:0007669"/>
    <property type="project" value="UniProtKB-SubCell"/>
</dbReference>
<dbReference type="Proteomes" id="UP000620124">
    <property type="component" value="Unassembled WGS sequence"/>
</dbReference>
<evidence type="ECO:0000313" key="18">
    <source>
        <dbReference type="Proteomes" id="UP000620124"/>
    </source>
</evidence>
<dbReference type="EMBL" id="JACAZI010000016">
    <property type="protein sequence ID" value="KAF7343373.1"/>
    <property type="molecule type" value="Genomic_DNA"/>
</dbReference>
<evidence type="ECO:0000313" key="17">
    <source>
        <dbReference type="EMBL" id="KAF7343373.1"/>
    </source>
</evidence>
<dbReference type="PROSITE" id="PS52012">
    <property type="entry name" value="CFEM"/>
    <property type="match status" value="1"/>
</dbReference>
<evidence type="ECO:0000256" key="12">
    <source>
        <dbReference type="ARBA" id="ARBA00023180"/>
    </source>
</evidence>
<dbReference type="PANTHER" id="PTHR37928:SF2">
    <property type="entry name" value="GPI ANCHORED CFEM DOMAIN PROTEIN (AFU_ORTHOLOGUE AFUA_6G10580)"/>
    <property type="match status" value="1"/>
</dbReference>
<feature type="domain" description="CFEM" evidence="16">
    <location>
        <begin position="5"/>
        <end position="119"/>
    </location>
</feature>
<keyword evidence="12" id="KW-0325">Glycoprotein</keyword>
<proteinExistence type="inferred from homology"/>
<dbReference type="GO" id="GO:0005886">
    <property type="term" value="C:plasma membrane"/>
    <property type="evidence" value="ECO:0007669"/>
    <property type="project" value="UniProtKB-SubCell"/>
</dbReference>
<protein>
    <submittedName>
        <fullName evidence="17">CFEM domain-containing protein</fullName>
    </submittedName>
</protein>
<dbReference type="AlphaFoldDB" id="A0A8H6XLC1"/>
<feature type="chain" id="PRO_5034731200" evidence="15">
    <location>
        <begin position="20"/>
        <end position="171"/>
    </location>
</feature>
<evidence type="ECO:0000259" key="16">
    <source>
        <dbReference type="PROSITE" id="PS52012"/>
    </source>
</evidence>
<keyword evidence="18" id="KW-1185">Reference proteome</keyword>
<comment type="caution">
    <text evidence="17">The sequence shown here is derived from an EMBL/GenBank/DDBJ whole genome shotgun (WGS) entry which is preliminary data.</text>
</comment>
<dbReference type="OrthoDB" id="3065412at2759"/>
<keyword evidence="9" id="KW-0408">Iron</keyword>
<keyword evidence="5" id="KW-0964">Secreted</keyword>
<dbReference type="PANTHER" id="PTHR37928">
    <property type="entry name" value="CFEM DOMAIN PROTEIN (AFU_ORTHOLOGUE AFUA_6G14090)"/>
    <property type="match status" value="1"/>
</dbReference>
<dbReference type="InterPro" id="IPR051735">
    <property type="entry name" value="CFEM_domain"/>
</dbReference>
<keyword evidence="10" id="KW-0472">Membrane</keyword>
<evidence type="ECO:0000256" key="11">
    <source>
        <dbReference type="ARBA" id="ARBA00023157"/>
    </source>
</evidence>
<evidence type="ECO:0000256" key="4">
    <source>
        <dbReference type="ARBA" id="ARBA00022475"/>
    </source>
</evidence>
<keyword evidence="4" id="KW-1003">Cell membrane</keyword>
<dbReference type="Pfam" id="PF05730">
    <property type="entry name" value="CFEM"/>
    <property type="match status" value="1"/>
</dbReference>
<evidence type="ECO:0000256" key="6">
    <source>
        <dbReference type="ARBA" id="ARBA00022617"/>
    </source>
</evidence>
<name>A0A8H6XLC1_9AGAR</name>
<evidence type="ECO:0000256" key="3">
    <source>
        <dbReference type="ARBA" id="ARBA00010031"/>
    </source>
</evidence>
<keyword evidence="7" id="KW-0479">Metal-binding</keyword>
<evidence type="ECO:0000256" key="13">
    <source>
        <dbReference type="ARBA" id="ARBA00023288"/>
    </source>
</evidence>
<evidence type="ECO:0000256" key="15">
    <source>
        <dbReference type="SAM" id="SignalP"/>
    </source>
</evidence>
<evidence type="ECO:0000256" key="5">
    <source>
        <dbReference type="ARBA" id="ARBA00022525"/>
    </source>
</evidence>
<evidence type="ECO:0000256" key="14">
    <source>
        <dbReference type="SAM" id="MobiDB-lite"/>
    </source>
</evidence>
<accession>A0A8H6XLC1</accession>
<sequence length="171" mass="16649">MRFSAALAVFSLFAATASASYTPLLTPFQRRQVGPACEQNCLANPNLGGCKSGDLPCMCNNNVFVTSTFQCIQAACSGTDLAAAIQLAAETCQSVGVTLPSAAGAEFSATASLTSSGGAAQTSGGASTSAPASNPSSSAPAPSTTPNGALSASANTAFLGLAAIGVIAFAL</sequence>
<evidence type="ECO:0000256" key="2">
    <source>
        <dbReference type="ARBA" id="ARBA00004613"/>
    </source>
</evidence>